<evidence type="ECO:0000256" key="1">
    <source>
        <dbReference type="SAM" id="Phobius"/>
    </source>
</evidence>
<dbReference type="PROSITE" id="PS00409">
    <property type="entry name" value="PROKAR_NTER_METHYL"/>
    <property type="match status" value="1"/>
</dbReference>
<dbReference type="InterPro" id="IPR045584">
    <property type="entry name" value="Pilin-like"/>
</dbReference>
<sequence length="225" mass="25499">MQKVTPLHQDRGFTLIELIVVLAIIGIVAGVTIPRYAGSFDSIRFRQSMSDLVSFLRDARIKAMGTAGVYHVTLDLHRGFCWNDDKKILILPKNIEIFTDKIEAQNEHTKIFAFFPNGMALDVKLGFLCDTMVAVLRVEPLGGLAYYRMDETMEQVVRYTRDETELKVGELEKDIDILKDSDKLTSYGQADEIPMGNDFDSEFEDYEYGDNEVGSFGEDDGKETE</sequence>
<protein>
    <submittedName>
        <fullName evidence="2">Secretory pathway protein</fullName>
    </submittedName>
</protein>
<dbReference type="InterPro" id="IPR012902">
    <property type="entry name" value="N_methyl_site"/>
</dbReference>
<dbReference type="Pfam" id="PF07963">
    <property type="entry name" value="N_methyl"/>
    <property type="match status" value="1"/>
</dbReference>
<feature type="transmembrane region" description="Helical" evidence="1">
    <location>
        <begin position="12"/>
        <end position="37"/>
    </location>
</feature>
<dbReference type="Proteomes" id="UP000034954">
    <property type="component" value="Unassembled WGS sequence"/>
</dbReference>
<dbReference type="SUPFAM" id="SSF54523">
    <property type="entry name" value="Pili subunits"/>
    <property type="match status" value="1"/>
</dbReference>
<name>A0A0M2UV06_9BACT</name>
<dbReference type="Gene3D" id="3.30.700.10">
    <property type="entry name" value="Glycoprotein, Type 4 Pilin"/>
    <property type="match status" value="1"/>
</dbReference>
<dbReference type="AlphaFoldDB" id="A0A0M2UV06"/>
<accession>A0A0M2UV06</accession>
<organism evidence="2 3">
    <name type="scientific">Candidatus Brocadia fulgida</name>
    <dbReference type="NCBI Taxonomy" id="380242"/>
    <lineage>
        <taxon>Bacteria</taxon>
        <taxon>Pseudomonadati</taxon>
        <taxon>Planctomycetota</taxon>
        <taxon>Candidatus Brocadiia</taxon>
        <taxon>Candidatus Brocadiales</taxon>
        <taxon>Candidatus Brocadiaceae</taxon>
        <taxon>Candidatus Brocadia</taxon>
    </lineage>
</organism>
<evidence type="ECO:0000313" key="2">
    <source>
        <dbReference type="EMBL" id="KKO19632.1"/>
    </source>
</evidence>
<keyword evidence="1" id="KW-1133">Transmembrane helix</keyword>
<gene>
    <name evidence="2" type="ORF">BROFUL_01667</name>
</gene>
<comment type="caution">
    <text evidence="2">The sequence shown here is derived from an EMBL/GenBank/DDBJ whole genome shotgun (WGS) entry which is preliminary data.</text>
</comment>
<reference evidence="2 3" key="1">
    <citation type="journal article" date="2013" name="BMC Microbiol.">
        <title>Identification of the type II cytochrome c maturation pathway in anammox bacteria by comparative genomics.</title>
        <authorList>
            <person name="Ferousi C."/>
            <person name="Speth D.R."/>
            <person name="Reimann J."/>
            <person name="Op den Camp H.J."/>
            <person name="Allen J.W."/>
            <person name="Keltjens J.T."/>
            <person name="Jetten M.S."/>
        </authorList>
    </citation>
    <scope>NUCLEOTIDE SEQUENCE [LARGE SCALE GENOMIC DNA]</scope>
    <source>
        <strain evidence="2">RU1</strain>
    </source>
</reference>
<keyword evidence="1" id="KW-0472">Membrane</keyword>
<proteinExistence type="predicted"/>
<keyword evidence="3" id="KW-1185">Reference proteome</keyword>
<keyword evidence="1" id="KW-0812">Transmembrane</keyword>
<dbReference type="EMBL" id="LAQJ01000173">
    <property type="protein sequence ID" value="KKO19632.1"/>
    <property type="molecule type" value="Genomic_DNA"/>
</dbReference>
<dbReference type="NCBIfam" id="TIGR02532">
    <property type="entry name" value="IV_pilin_GFxxxE"/>
    <property type="match status" value="1"/>
</dbReference>
<evidence type="ECO:0000313" key="3">
    <source>
        <dbReference type="Proteomes" id="UP000034954"/>
    </source>
</evidence>